<evidence type="ECO:0000256" key="1">
    <source>
        <dbReference type="ARBA" id="ARBA00004651"/>
    </source>
</evidence>
<evidence type="ECO:0008006" key="12">
    <source>
        <dbReference type="Google" id="ProtNLM"/>
    </source>
</evidence>
<comment type="caution">
    <text evidence="10">The sequence shown here is derived from an EMBL/GenBank/DDBJ whole genome shotgun (WGS) entry which is preliminary data.</text>
</comment>
<dbReference type="InterPro" id="IPR025857">
    <property type="entry name" value="MacB_PCD"/>
</dbReference>
<dbReference type="GO" id="GO:0022857">
    <property type="term" value="F:transmembrane transporter activity"/>
    <property type="evidence" value="ECO:0007669"/>
    <property type="project" value="TreeGrafter"/>
</dbReference>
<feature type="transmembrane region" description="Helical" evidence="7">
    <location>
        <begin position="196"/>
        <end position="229"/>
    </location>
</feature>
<evidence type="ECO:0000256" key="2">
    <source>
        <dbReference type="ARBA" id="ARBA00022475"/>
    </source>
</evidence>
<evidence type="ECO:0000256" key="6">
    <source>
        <dbReference type="ARBA" id="ARBA00038076"/>
    </source>
</evidence>
<evidence type="ECO:0000256" key="3">
    <source>
        <dbReference type="ARBA" id="ARBA00022692"/>
    </source>
</evidence>
<dbReference type="Pfam" id="PF02687">
    <property type="entry name" value="FtsX"/>
    <property type="match status" value="1"/>
</dbReference>
<feature type="transmembrane region" description="Helical" evidence="7">
    <location>
        <begin position="294"/>
        <end position="316"/>
    </location>
</feature>
<feature type="domain" description="MacB-like periplasmic core" evidence="9">
    <location>
        <begin position="3"/>
        <end position="166"/>
    </location>
</feature>
<evidence type="ECO:0000256" key="4">
    <source>
        <dbReference type="ARBA" id="ARBA00022989"/>
    </source>
</evidence>
<evidence type="ECO:0000313" key="11">
    <source>
        <dbReference type="Proteomes" id="UP000178042"/>
    </source>
</evidence>
<evidence type="ECO:0000259" key="9">
    <source>
        <dbReference type="Pfam" id="PF12704"/>
    </source>
</evidence>
<evidence type="ECO:0000256" key="7">
    <source>
        <dbReference type="SAM" id="Phobius"/>
    </source>
</evidence>
<dbReference type="InterPro" id="IPR050250">
    <property type="entry name" value="Macrolide_Exporter_MacB"/>
</dbReference>
<dbReference type="PANTHER" id="PTHR30572">
    <property type="entry name" value="MEMBRANE COMPONENT OF TRANSPORTER-RELATED"/>
    <property type="match status" value="1"/>
</dbReference>
<sequence length="333" mass="35532">SASLKLRDLTALERKENVPHAEDIMPVVFGAETVSFEGETYRLTILGGSELMADIMDAHTVRGRGLAVDDVRGSADVVVLGQTVIDKLSPGSDLLGERVKIKGRNFLVIGILPKKGGVSFINLDEAALMPYTTAQNYILGVKHFNRIIVRADNEANVSSTAEDIKATLRELHGITDPDKDDFGVETQEDALQTVGAVLGTLTILLTLVAAISLVVGGVGIMNIMLVSVIDRTREIGLRKALGATNRNILTQFLLEAIILTGIGGVVGIALGTGLSFAISLVISRVFELSWQFSFPLGAALLGIIVSTFVGLVFGLYPARKASQMSPIDALRHE</sequence>
<keyword evidence="4 7" id="KW-1133">Transmembrane helix</keyword>
<accession>A0A1F6DA19</accession>
<dbReference type="Pfam" id="PF12704">
    <property type="entry name" value="MacB_PCD"/>
    <property type="match status" value="1"/>
</dbReference>
<dbReference type="GO" id="GO:0005886">
    <property type="term" value="C:plasma membrane"/>
    <property type="evidence" value="ECO:0007669"/>
    <property type="project" value="UniProtKB-SubCell"/>
</dbReference>
<keyword evidence="2" id="KW-1003">Cell membrane</keyword>
<keyword evidence="5 7" id="KW-0472">Membrane</keyword>
<feature type="transmembrane region" description="Helical" evidence="7">
    <location>
        <begin position="256"/>
        <end position="282"/>
    </location>
</feature>
<comment type="subcellular location">
    <subcellularLocation>
        <location evidence="1">Cell membrane</location>
        <topology evidence="1">Multi-pass membrane protein</topology>
    </subcellularLocation>
</comment>
<evidence type="ECO:0000313" key="10">
    <source>
        <dbReference type="EMBL" id="OGG58293.1"/>
    </source>
</evidence>
<protein>
    <recommendedName>
        <fullName evidence="12">Multidrug ABC transporter substrate-binding protein</fullName>
    </recommendedName>
</protein>
<feature type="non-terminal residue" evidence="10">
    <location>
        <position position="1"/>
    </location>
</feature>
<comment type="similarity">
    <text evidence="6">Belongs to the ABC-4 integral membrane protein family.</text>
</comment>
<organism evidence="10 11">
    <name type="scientific">Candidatus Kaiserbacteria bacterium RIFCSPHIGHO2_02_FULL_49_16</name>
    <dbReference type="NCBI Taxonomy" id="1798490"/>
    <lineage>
        <taxon>Bacteria</taxon>
        <taxon>Candidatus Kaiseribacteriota</taxon>
    </lineage>
</organism>
<feature type="domain" description="ABC3 transporter permease C-terminal" evidence="8">
    <location>
        <begin position="207"/>
        <end position="326"/>
    </location>
</feature>
<reference evidence="10 11" key="1">
    <citation type="journal article" date="2016" name="Nat. Commun.">
        <title>Thousands of microbial genomes shed light on interconnected biogeochemical processes in an aquifer system.</title>
        <authorList>
            <person name="Anantharaman K."/>
            <person name="Brown C.T."/>
            <person name="Hug L.A."/>
            <person name="Sharon I."/>
            <person name="Castelle C.J."/>
            <person name="Probst A.J."/>
            <person name="Thomas B.C."/>
            <person name="Singh A."/>
            <person name="Wilkins M.J."/>
            <person name="Karaoz U."/>
            <person name="Brodie E.L."/>
            <person name="Williams K.H."/>
            <person name="Hubbard S.S."/>
            <person name="Banfield J.F."/>
        </authorList>
    </citation>
    <scope>NUCLEOTIDE SEQUENCE [LARGE SCALE GENOMIC DNA]</scope>
</reference>
<dbReference type="EMBL" id="MFLD01000042">
    <property type="protein sequence ID" value="OGG58293.1"/>
    <property type="molecule type" value="Genomic_DNA"/>
</dbReference>
<keyword evidence="3 7" id="KW-0812">Transmembrane</keyword>
<evidence type="ECO:0000259" key="8">
    <source>
        <dbReference type="Pfam" id="PF02687"/>
    </source>
</evidence>
<evidence type="ECO:0000256" key="5">
    <source>
        <dbReference type="ARBA" id="ARBA00023136"/>
    </source>
</evidence>
<proteinExistence type="inferred from homology"/>
<dbReference type="InterPro" id="IPR003838">
    <property type="entry name" value="ABC3_permease_C"/>
</dbReference>
<dbReference type="Proteomes" id="UP000178042">
    <property type="component" value="Unassembled WGS sequence"/>
</dbReference>
<gene>
    <name evidence="10" type="ORF">A3C86_03585</name>
</gene>
<dbReference type="PANTHER" id="PTHR30572:SF4">
    <property type="entry name" value="ABC TRANSPORTER PERMEASE YTRF"/>
    <property type="match status" value="1"/>
</dbReference>
<name>A0A1F6DA19_9BACT</name>
<dbReference type="AlphaFoldDB" id="A0A1F6DA19"/>